<sequence length="32" mass="3257">ADTRPGSRRVAGTAGVQDTKEPDQGDSTVGLD</sequence>
<evidence type="ECO:0000313" key="2">
    <source>
        <dbReference type="EMBL" id="EXA28473.1"/>
    </source>
</evidence>
<evidence type="ECO:0000256" key="1">
    <source>
        <dbReference type="SAM" id="MobiDB-lite"/>
    </source>
</evidence>
<reference evidence="2" key="2">
    <citation type="submission" date="2014-02" db="EMBL/GenBank/DDBJ databases">
        <title>Annotation of the Genome Sequence of Fusarium oxysporum HDV247.</title>
        <authorList>
            <consortium name="The Broad Institute Genomics Platform"/>
            <person name="Ma L.-J."/>
            <person name="Corby-Kistler H."/>
            <person name="Broz K."/>
            <person name="Gale L.R."/>
            <person name="Jonkers W."/>
            <person name="O'Donnell K."/>
            <person name="Ploetz R."/>
            <person name="Steinberg C."/>
            <person name="Schwartz D.C."/>
            <person name="VanEtten H."/>
            <person name="Zhou S."/>
            <person name="Young S.K."/>
            <person name="Zeng Q."/>
            <person name="Gargeya S."/>
            <person name="Fitzgerald M."/>
            <person name="Abouelleil A."/>
            <person name="Alvarado L."/>
            <person name="Chapman S.B."/>
            <person name="Gainer-Dewar J."/>
            <person name="Goldberg J."/>
            <person name="Griggs A."/>
            <person name="Gujja S."/>
            <person name="Hansen M."/>
            <person name="Howarth C."/>
            <person name="Imamovic A."/>
            <person name="Ireland A."/>
            <person name="Larimer J."/>
            <person name="McCowan C."/>
            <person name="Murphy C."/>
            <person name="Pearson M."/>
            <person name="Poon T.W."/>
            <person name="Priest M."/>
            <person name="Roberts A."/>
            <person name="Saif S."/>
            <person name="Shea T."/>
            <person name="Sykes S."/>
            <person name="Wortman J."/>
            <person name="Nusbaum C."/>
            <person name="Birren B."/>
        </authorList>
    </citation>
    <scope>NUCLEOTIDE SEQUENCE</scope>
    <source>
        <strain evidence="2">HDV247</strain>
    </source>
</reference>
<feature type="non-terminal residue" evidence="2">
    <location>
        <position position="1"/>
    </location>
</feature>
<protein>
    <submittedName>
        <fullName evidence="2">Uncharacterized protein</fullName>
    </submittedName>
</protein>
<dbReference type="EMBL" id="KI981381">
    <property type="protein sequence ID" value="EXA28473.1"/>
    <property type="molecule type" value="Genomic_DNA"/>
</dbReference>
<feature type="region of interest" description="Disordered" evidence="1">
    <location>
        <begin position="1"/>
        <end position="32"/>
    </location>
</feature>
<organism evidence="2">
    <name type="scientific">Fusarium oxysporum f. sp. pisi HDV247</name>
    <dbReference type="NCBI Taxonomy" id="1080344"/>
    <lineage>
        <taxon>Eukaryota</taxon>
        <taxon>Fungi</taxon>
        <taxon>Dikarya</taxon>
        <taxon>Ascomycota</taxon>
        <taxon>Pezizomycotina</taxon>
        <taxon>Sordariomycetes</taxon>
        <taxon>Hypocreomycetidae</taxon>
        <taxon>Hypocreales</taxon>
        <taxon>Nectriaceae</taxon>
        <taxon>Fusarium</taxon>
        <taxon>Fusarium oxysporum species complex</taxon>
    </lineage>
</organism>
<dbReference type="AlphaFoldDB" id="W9N6W2"/>
<dbReference type="HOGENOM" id="CLU_3394200_0_0_1"/>
<accession>W9N6W2</accession>
<name>W9N6W2_FUSOX</name>
<gene>
    <name evidence="2" type="ORF">FOVG_19925</name>
</gene>
<dbReference type="Proteomes" id="UP000030751">
    <property type="component" value="Unassembled WGS sequence"/>
</dbReference>
<proteinExistence type="predicted"/>
<reference evidence="2" key="1">
    <citation type="submission" date="2011-10" db="EMBL/GenBank/DDBJ databases">
        <title>The Genome Sequence of Fusarium oxysporum HDV247.</title>
        <authorList>
            <consortium name="The Broad Institute Genome Sequencing Platform"/>
            <person name="Ma L.-J."/>
            <person name="Gale L.R."/>
            <person name="Schwartz D.C."/>
            <person name="Zhou S."/>
            <person name="Corby-Kistler H."/>
            <person name="Young S.K."/>
            <person name="Zeng Q."/>
            <person name="Gargeya S."/>
            <person name="Fitzgerald M."/>
            <person name="Haas B."/>
            <person name="Abouelleil A."/>
            <person name="Alvarado L."/>
            <person name="Arachchi H.M."/>
            <person name="Berlin A."/>
            <person name="Brown A."/>
            <person name="Chapman S.B."/>
            <person name="Chen Z."/>
            <person name="Dunbar C."/>
            <person name="Freedman E."/>
            <person name="Gearin G."/>
            <person name="Goldberg J."/>
            <person name="Griggs A."/>
            <person name="Gujja S."/>
            <person name="Heiman D."/>
            <person name="Howarth C."/>
            <person name="Larson L."/>
            <person name="Lui A."/>
            <person name="MacDonald P.J.P."/>
            <person name="Montmayeur A."/>
            <person name="Murphy C."/>
            <person name="Neiman D."/>
            <person name="Pearson M."/>
            <person name="Priest M."/>
            <person name="Roberts A."/>
            <person name="Saif S."/>
            <person name="Shea T."/>
            <person name="Shenoy N."/>
            <person name="Sisk P."/>
            <person name="Stolte C."/>
            <person name="Sykes S."/>
            <person name="Wortman J."/>
            <person name="Nusbaum C."/>
            <person name="Birren B."/>
        </authorList>
    </citation>
    <scope>NUCLEOTIDE SEQUENCE [LARGE SCALE GENOMIC DNA]</scope>
    <source>
        <strain evidence="2">HDV247</strain>
    </source>
</reference>